<keyword evidence="2 4" id="KW-0863">Zinc-finger</keyword>
<dbReference type="CDD" id="cd00065">
    <property type="entry name" value="FYVE_like_SF"/>
    <property type="match status" value="1"/>
</dbReference>
<evidence type="ECO:0000256" key="4">
    <source>
        <dbReference type="PROSITE-ProRule" id="PRU00091"/>
    </source>
</evidence>
<accession>A0A6G0W9P9</accession>
<comment type="caution">
    <text evidence="6">The sequence shown here is derived from an EMBL/GenBank/DDBJ whole genome shotgun (WGS) entry which is preliminary data.</text>
</comment>
<dbReference type="GO" id="GO:0008270">
    <property type="term" value="F:zinc ion binding"/>
    <property type="evidence" value="ECO:0007669"/>
    <property type="project" value="UniProtKB-KW"/>
</dbReference>
<dbReference type="Pfam" id="PF01363">
    <property type="entry name" value="FYVE"/>
    <property type="match status" value="1"/>
</dbReference>
<dbReference type="Proteomes" id="UP000481153">
    <property type="component" value="Unassembled WGS sequence"/>
</dbReference>
<organism evidence="6 7">
    <name type="scientific">Aphanomyces euteiches</name>
    <dbReference type="NCBI Taxonomy" id="100861"/>
    <lineage>
        <taxon>Eukaryota</taxon>
        <taxon>Sar</taxon>
        <taxon>Stramenopiles</taxon>
        <taxon>Oomycota</taxon>
        <taxon>Saprolegniomycetes</taxon>
        <taxon>Saprolegniales</taxon>
        <taxon>Verrucalvaceae</taxon>
        <taxon>Aphanomyces</taxon>
    </lineage>
</organism>
<evidence type="ECO:0000259" key="5">
    <source>
        <dbReference type="PROSITE" id="PS50178"/>
    </source>
</evidence>
<dbReference type="Gene3D" id="3.30.40.10">
    <property type="entry name" value="Zinc/RING finger domain, C3HC4 (zinc finger)"/>
    <property type="match status" value="1"/>
</dbReference>
<gene>
    <name evidence="6" type="ORF">Ae201684_017549</name>
</gene>
<feature type="domain" description="FYVE-type" evidence="5">
    <location>
        <begin position="265"/>
        <end position="322"/>
    </location>
</feature>
<dbReference type="InterPro" id="IPR052727">
    <property type="entry name" value="Rab4/Rab5_effector"/>
</dbReference>
<dbReference type="InterPro" id="IPR023393">
    <property type="entry name" value="START-like_dom_sf"/>
</dbReference>
<dbReference type="InterPro" id="IPR011011">
    <property type="entry name" value="Znf_FYVE_PHD"/>
</dbReference>
<dbReference type="InterPro" id="IPR013083">
    <property type="entry name" value="Znf_RING/FYVE/PHD"/>
</dbReference>
<dbReference type="SMART" id="SM00064">
    <property type="entry name" value="FYVE"/>
    <property type="match status" value="1"/>
</dbReference>
<dbReference type="InterPro" id="IPR017455">
    <property type="entry name" value="Znf_FYVE-rel"/>
</dbReference>
<evidence type="ECO:0000256" key="3">
    <source>
        <dbReference type="ARBA" id="ARBA00022833"/>
    </source>
</evidence>
<dbReference type="AlphaFoldDB" id="A0A6G0W9P9"/>
<dbReference type="SUPFAM" id="SSF57903">
    <property type="entry name" value="FYVE/PHD zinc finger"/>
    <property type="match status" value="1"/>
</dbReference>
<keyword evidence="7" id="KW-1185">Reference proteome</keyword>
<keyword evidence="1" id="KW-0479">Metal-binding</keyword>
<dbReference type="PROSITE" id="PS50178">
    <property type="entry name" value="ZF_FYVE"/>
    <property type="match status" value="1"/>
</dbReference>
<dbReference type="InterPro" id="IPR000306">
    <property type="entry name" value="Znf_FYVE"/>
</dbReference>
<evidence type="ECO:0000313" key="7">
    <source>
        <dbReference type="Proteomes" id="UP000481153"/>
    </source>
</evidence>
<keyword evidence="3" id="KW-0862">Zinc</keyword>
<dbReference type="PANTHER" id="PTHR13510:SF44">
    <property type="entry name" value="RABENOSYN-5"/>
    <property type="match status" value="1"/>
</dbReference>
<evidence type="ECO:0000256" key="1">
    <source>
        <dbReference type="ARBA" id="ARBA00022723"/>
    </source>
</evidence>
<dbReference type="SUPFAM" id="SSF55961">
    <property type="entry name" value="Bet v1-like"/>
    <property type="match status" value="1"/>
</dbReference>
<sequence>MKYKKLKLPVPPGFFRCPPLDEKARVAYTQQGQRALEELVDKTQLHGGSITWSFDHSARGVSVYRGVDASVPVFLRMTEIRGTLAEAAHLMSIGSDNQDYCASYQADTIVDVQTLYVLAEPTIKRPHHSTVVKWQALETKFMSTRDVCILQCQDDVMVQGTPGFARCVQSVDMQFACPDLERPFGLVRAQVILGGDVFLKSPRPGYITVFRLSHIDLRSGGLPAWAHGFLGKSHLTKDVQAVDMQLRQQRINHSAFLPMKALVPLHTRTHCALCRNKFSALATKTHCRKCGEVVCDKCHQMWQVSDGPAALRSQTYCVCTTCSSMPLPDAMMLPPTGVLLVETVSVRSMGINLEDPFAKSETQSNRTLSILEADDLLLSNPRFPFYFQSSQCGSDDDIPIMMSGHTDYIVDLAELPRPASPRHILFEQLDCVLHRPDAQDNDEILSNVADADDEAWK</sequence>
<reference evidence="6 7" key="1">
    <citation type="submission" date="2019-07" db="EMBL/GenBank/DDBJ databases">
        <title>Genomics analysis of Aphanomyces spp. identifies a new class of oomycete effector associated with host adaptation.</title>
        <authorList>
            <person name="Gaulin E."/>
        </authorList>
    </citation>
    <scope>NUCLEOTIDE SEQUENCE [LARGE SCALE GENOMIC DNA]</scope>
    <source>
        <strain evidence="6 7">ATCC 201684</strain>
    </source>
</reference>
<evidence type="ECO:0000313" key="6">
    <source>
        <dbReference type="EMBL" id="KAF0723582.1"/>
    </source>
</evidence>
<evidence type="ECO:0000256" key="2">
    <source>
        <dbReference type="ARBA" id="ARBA00022771"/>
    </source>
</evidence>
<dbReference type="VEuPathDB" id="FungiDB:AeMF1_003057"/>
<dbReference type="PANTHER" id="PTHR13510">
    <property type="entry name" value="FYVE-FINGER-CONTAINING RAB5 EFFECTOR PROTEIN RABENOSYN-5-RELATED"/>
    <property type="match status" value="1"/>
</dbReference>
<dbReference type="Gene3D" id="3.30.530.20">
    <property type="match status" value="1"/>
</dbReference>
<proteinExistence type="predicted"/>
<name>A0A6G0W9P9_9STRA</name>
<protein>
    <recommendedName>
        <fullName evidence="5">FYVE-type domain-containing protein</fullName>
    </recommendedName>
</protein>
<dbReference type="EMBL" id="VJMJ01000301">
    <property type="protein sequence ID" value="KAF0723582.1"/>
    <property type="molecule type" value="Genomic_DNA"/>
</dbReference>